<dbReference type="WBParaSite" id="HCON_00080170-00001">
    <property type="protein sequence ID" value="HCON_00080170-00001"/>
    <property type="gene ID" value="HCON_00080170"/>
</dbReference>
<dbReference type="UniPathway" id="UPA00989"/>
<comment type="subcellular location">
    <subcellularLocation>
        <location evidence="1 8">Nucleus</location>
    </subcellularLocation>
</comment>
<evidence type="ECO:0000313" key="12">
    <source>
        <dbReference type="WBParaSite" id="HCON_00080170-00001"/>
    </source>
</evidence>
<feature type="region of interest" description="Disordered" evidence="10">
    <location>
        <begin position="366"/>
        <end position="387"/>
    </location>
</feature>
<feature type="compositionally biased region" description="Basic residues" evidence="10">
    <location>
        <begin position="370"/>
        <end position="387"/>
    </location>
</feature>
<evidence type="ECO:0000256" key="4">
    <source>
        <dbReference type="ARBA" id="ARBA00022737"/>
    </source>
</evidence>
<dbReference type="Proteomes" id="UP000025227">
    <property type="component" value="Unplaced"/>
</dbReference>
<dbReference type="HAMAP" id="MF_03056">
    <property type="entry name" value="TRM82"/>
    <property type="match status" value="1"/>
</dbReference>
<name>A0A7I5E956_HAECO</name>
<dbReference type="GO" id="GO:0043527">
    <property type="term" value="C:tRNA methyltransferase complex"/>
    <property type="evidence" value="ECO:0007669"/>
    <property type="project" value="TreeGrafter"/>
</dbReference>
<dbReference type="AlphaFoldDB" id="A0A7I5E956"/>
<evidence type="ECO:0000256" key="10">
    <source>
        <dbReference type="SAM" id="MobiDB-lite"/>
    </source>
</evidence>
<organism evidence="11 12">
    <name type="scientific">Haemonchus contortus</name>
    <name type="common">Barber pole worm</name>
    <dbReference type="NCBI Taxonomy" id="6289"/>
    <lineage>
        <taxon>Eukaryota</taxon>
        <taxon>Metazoa</taxon>
        <taxon>Ecdysozoa</taxon>
        <taxon>Nematoda</taxon>
        <taxon>Chromadorea</taxon>
        <taxon>Rhabditida</taxon>
        <taxon>Rhabditina</taxon>
        <taxon>Rhabditomorpha</taxon>
        <taxon>Strongyloidea</taxon>
        <taxon>Trichostrongylidae</taxon>
        <taxon>Haemonchus</taxon>
    </lineage>
</organism>
<proteinExistence type="inferred from homology"/>
<dbReference type="InterPro" id="IPR036322">
    <property type="entry name" value="WD40_repeat_dom_sf"/>
</dbReference>
<reference evidence="12" key="1">
    <citation type="submission" date="2020-12" db="UniProtKB">
        <authorList>
            <consortium name="WormBaseParasite"/>
        </authorList>
    </citation>
    <scope>IDENTIFICATION</scope>
    <source>
        <strain evidence="12">MHco3</strain>
    </source>
</reference>
<dbReference type="SUPFAM" id="SSF50978">
    <property type="entry name" value="WD40 repeat-like"/>
    <property type="match status" value="1"/>
</dbReference>
<dbReference type="OMA" id="IFEHCKT"/>
<evidence type="ECO:0000256" key="3">
    <source>
        <dbReference type="ARBA" id="ARBA00022694"/>
    </source>
</evidence>
<comment type="function">
    <text evidence="6">Required for the Mettl1-dependent formation of N(7)-methylguanine at position 46 (m7G46) in tRNA. In the Mettl1-wuho methyltransferase complex, it is required to stabilize and induce conformational changes of the catalytic subunit. Required for binding of nanos mRNA and repression of translation by the mei-P26-bgcn-bam-sxl complex. May cooperate with mei-P26 and nanos to derepress the BMP signaling pathway. May cooperate with mei-P26 to suppress expression of a subset of microRNAs. May cooperate with mei-P26 to regulate bam expression levels in germline cells during gametogenesis. Required to promote mitosis to meiosis transition during gametogenesis. May regulate germline cell division in part by regulating ribosome biogenesis.</text>
</comment>
<comment type="subunit">
    <text evidence="7">Forms a heterodimer with the catalytic subunit Mettl1. Interacts with mei-P26 and weakly interacts with bgcn; required for the function or formation of the mei-P26-bgcn-bam-sxl complex. Interacts with nanos; may be involved in mei-P26-dependent derepression of the BMP signaling pathway. Interacts with Myc; the interaction may be mediated by mei-P26 and may be involved in the regulation of ribosome biogenesis.</text>
</comment>
<evidence type="ECO:0000256" key="7">
    <source>
        <dbReference type="ARBA" id="ARBA00093542"/>
    </source>
</evidence>
<keyword evidence="2 8" id="KW-0853">WD repeat</keyword>
<evidence type="ECO:0000256" key="5">
    <source>
        <dbReference type="ARBA" id="ARBA00023242"/>
    </source>
</evidence>
<evidence type="ECO:0000256" key="2">
    <source>
        <dbReference type="ARBA" id="ARBA00022574"/>
    </source>
</evidence>
<dbReference type="GO" id="GO:0005829">
    <property type="term" value="C:cytosol"/>
    <property type="evidence" value="ECO:0007669"/>
    <property type="project" value="TreeGrafter"/>
</dbReference>
<evidence type="ECO:0000256" key="1">
    <source>
        <dbReference type="ARBA" id="ARBA00004123"/>
    </source>
</evidence>
<evidence type="ECO:0000256" key="6">
    <source>
        <dbReference type="ARBA" id="ARBA00093337"/>
    </source>
</evidence>
<dbReference type="PANTHER" id="PTHR16288:SF0">
    <property type="entry name" value="TRNA (GUANINE-N(7)-)-METHYLTRANSFERASE NON-CATALYTIC SUBUNIT WDR4"/>
    <property type="match status" value="1"/>
</dbReference>
<dbReference type="InterPro" id="IPR015943">
    <property type="entry name" value="WD40/YVTN_repeat-like_dom_sf"/>
</dbReference>
<keyword evidence="11" id="KW-1185">Reference proteome</keyword>
<dbReference type="OrthoDB" id="371245at2759"/>
<keyword evidence="3 8" id="KW-0819">tRNA processing</keyword>
<dbReference type="InterPro" id="IPR028884">
    <property type="entry name" value="Trm82"/>
</dbReference>
<dbReference type="PANTHER" id="PTHR16288">
    <property type="entry name" value="WD40 REPEAT PROTEIN 4"/>
    <property type="match status" value="1"/>
</dbReference>
<keyword evidence="4 8" id="KW-0677">Repeat</keyword>
<dbReference type="SMART" id="SM00320">
    <property type="entry name" value="WD40"/>
    <property type="match status" value="4"/>
</dbReference>
<sequence length="399" mass="43992">MATVHSAGDYLVLCASSQIYALKISEDELFIGGKVDVNEDQGSLSLLKETLKDQEQEQDSKEIGDAHVEILCSTVSRCESLLAVATSAKTVLILNLPSLKVQRCFRIPKAPTSITFDQDDSHVVVGDRAGHVCRYTVATTNTSGYTDMNGDWCSCEGEPLLGTISMVLDVAISEDGRYLLVADRDEKIRISRYPEAYAIQSFCLGHSAYVSTIALHGGRLFSSGGDSVVHEWDMERGTCLARSERVSENPVRRMCICETENKVCIAAIAGTLLTVLDDKLKVVNKFSSSDPLMDITSHKGNIIGVSNSSVLVFNLSDGSSRSAHVPTELLRSLSMSRDPIPSYFKNVTHQNMFEYFKRKEEKMESVKENKIRKRKARQSRKAAAKMKKITNETEVAVAS</sequence>
<evidence type="ECO:0000313" key="11">
    <source>
        <dbReference type="Proteomes" id="UP000025227"/>
    </source>
</evidence>
<comment type="similarity">
    <text evidence="8">Belongs to the WD repeat TRM82 family.</text>
</comment>
<comment type="function">
    <text evidence="8">Required for the formation of N(7)-methylguanine at position 46 (m7G46) in tRNA. In the complex, it is required to stabilize and induce conformational changes of the catalytic subunit.</text>
</comment>
<evidence type="ECO:0000256" key="9">
    <source>
        <dbReference type="PROSITE-ProRule" id="PRU00221"/>
    </source>
</evidence>
<keyword evidence="5 8" id="KW-0539">Nucleus</keyword>
<feature type="repeat" description="WD" evidence="9">
    <location>
        <begin position="203"/>
        <end position="242"/>
    </location>
</feature>
<dbReference type="PROSITE" id="PS50082">
    <property type="entry name" value="WD_REPEATS_2"/>
    <property type="match status" value="1"/>
</dbReference>
<evidence type="ECO:0000256" key="8">
    <source>
        <dbReference type="HAMAP-Rule" id="MF_03056"/>
    </source>
</evidence>
<comment type="pathway">
    <text evidence="8">tRNA modification; N(7)-methylguanine-tRNA biosynthesis.</text>
</comment>
<dbReference type="InterPro" id="IPR001680">
    <property type="entry name" value="WD40_rpt"/>
</dbReference>
<dbReference type="GO" id="GO:0106004">
    <property type="term" value="P:tRNA (guanine-N7)-methylation"/>
    <property type="evidence" value="ECO:0007669"/>
    <property type="project" value="UniProtKB-UniRule"/>
</dbReference>
<accession>A0A7I5E956</accession>
<dbReference type="GO" id="GO:0005634">
    <property type="term" value="C:nucleus"/>
    <property type="evidence" value="ECO:0007669"/>
    <property type="project" value="UniProtKB-SubCell"/>
</dbReference>
<dbReference type="Gene3D" id="2.130.10.10">
    <property type="entry name" value="YVTN repeat-like/Quinoprotein amine dehydrogenase"/>
    <property type="match status" value="2"/>
</dbReference>
<protein>
    <recommendedName>
        <fullName evidence="8">tRNA (guanine-N(7)-)-methyltransferase non-catalytic subunit</fullName>
    </recommendedName>
    <alternativeName>
        <fullName evidence="8">WD repeat-containing protein 4 homolog</fullName>
    </alternativeName>
</protein>